<keyword evidence="4" id="KW-1185">Reference proteome</keyword>
<feature type="region of interest" description="Disordered" evidence="1">
    <location>
        <begin position="1122"/>
        <end position="1142"/>
    </location>
</feature>
<gene>
    <name evidence="3" type="primary">ATAD5</name>
    <name evidence="3" type="ORF">GWK47_043549</name>
</gene>
<feature type="compositionally biased region" description="Low complexity" evidence="1">
    <location>
        <begin position="717"/>
        <end position="731"/>
    </location>
</feature>
<dbReference type="OrthoDB" id="9996895at2759"/>
<dbReference type="GO" id="GO:0016887">
    <property type="term" value="F:ATP hydrolysis activity"/>
    <property type="evidence" value="ECO:0007669"/>
    <property type="project" value="InterPro"/>
</dbReference>
<dbReference type="InterPro" id="IPR003959">
    <property type="entry name" value="ATPase_AAA_core"/>
</dbReference>
<feature type="region of interest" description="Disordered" evidence="1">
    <location>
        <begin position="522"/>
        <end position="758"/>
    </location>
</feature>
<feature type="compositionally biased region" description="Basic residues" evidence="1">
    <location>
        <begin position="612"/>
        <end position="635"/>
    </location>
</feature>
<sequence length="1488" mass="163014">MPFSAAVQDLPHCGRGQRGIDFFFKTSSKSALSSAAAQEKRDILAYFKKVEVTKEQEEQNYMSSLSNNTADTDCSVFSSEEEEIKPGKNGKISRKESVRDFSDNTNANIGTKKSEVVNNRPKKIVVDAIDLTKETEPSENRVKGQNVKACDSSGKSQRSSEAIGNSDDSENIRVKGQNVKACDSTGKSQRSSEAIGNSDDTEDEKTSPVIDVDLISDCEEETVKNTTGSNGCTVESRDCMETESIEATKGKGDVSNTLPSNNVTETKRNVFTLLMSNRGRKSEAGKQSAEDTKPLHEAGEGNGRSQKSDDCVVVSSSPSSNCEAAKGIVDVNPDASKNSHEADVHAPLDGNKKAERKPGSPVHTQASGESDVTSTTTNGAAPTADSTKKNTKRTKKNMRNNCNLDELNKIELLEQIPPSKPLSKKVLNKVCVEEKVCDVEEIRHPVKAEVCKAVKADDKVTVASKKGQIINRRSLSRRKINLKATRCAGKKFLRRRKAQVISSDEESADEIFLRKKNKPVESDNDVMVTSSSSSISTVSSEDGGEGKAPSARQSSPEASEDDKENVAHYTSQLVRQPGKLSLRIRRVHPPKETSGKVKLKPSKANKNTGTLKKLKGAKSMLKKRKLRNSPKHKSRKGEADRDSADADGTPPAEQEVTTLDDETDDSSGKQTSKKKTRRAKVKQTLLKPLMPKASTRGRLGKKDAGVSRGESGGEEQGGTQRRTLRRAAAAAKKYIEEATIDDDDDKPKKADKNPKKLVSNKGMKLAPIFCKRATSPGVELLRVVPLSPSKLKARQDFLTSSVSEDIRKQLAVEKSGEDESLAWPPFPAVSHVQQREEGEGGAPWNLEDPEIPLKETPSFSPSLESLAFTLDQKGITTTKALHSKPSYHVPRLELGDIVLSLSCMKSKYPDFPVYEVFKAYYDLKKEAVETYHKEVQKEQTVVHLDDDDDDDDVGRSGKRRKRKRKNKLSSLSRGKRRKLGSVKETVEEPPQNQVEEVPSVWHERTPHIWTQTFMPQNAKQVIGNTDDFMVSDDSSLGSEGVDFTSTYLLCGPPGAGKTAAVYALASELGYKVLEVNASSRRPGRQVMSQLAEATQSHSVSNASAAAQPSGAFSALFAAKTSSNASKKENSQTGDTSKHDRDSNKMKGVSLVLFEDIDIVFEEWDEGFMSTVNTLMATTKRPIILTATHASPAILAQVKESFEVMEFVLPQQKLTAQHLQLVALANGCHVCLQDAEWLVHHNKGDVRKSMLDLQLLSQSGSSHDLCDCAVSKQPEHKVKPSDPPHVQKASQCCLKSLATMYDSLAHLDILSSSQIRTHEAEIKDIGWWVKQPTAGLSDTPSLSHPYWTPHSNGDIIEELAENAVTCCVGEVVSALEGVTAKDWPQLCLPRHRRGDSHDCIVHSCNYESERVEKRNVMSRLFDNLPAVGVVSRGAGLDYLPALRSLAREDELGAALGRGRRGRRFLSHFLQMGWSVAPEERISLANSLIT</sequence>
<dbReference type="Gene3D" id="3.40.50.300">
    <property type="entry name" value="P-loop containing nucleotide triphosphate hydrolases"/>
    <property type="match status" value="1"/>
</dbReference>
<dbReference type="GO" id="GO:0005524">
    <property type="term" value="F:ATP binding"/>
    <property type="evidence" value="ECO:0007669"/>
    <property type="project" value="InterPro"/>
</dbReference>
<feature type="compositionally biased region" description="Basic and acidic residues" evidence="1">
    <location>
        <begin position="1125"/>
        <end position="1142"/>
    </location>
</feature>
<organism evidence="3 4">
    <name type="scientific">Chionoecetes opilio</name>
    <name type="common">Atlantic snow crab</name>
    <name type="synonym">Cancer opilio</name>
    <dbReference type="NCBI Taxonomy" id="41210"/>
    <lineage>
        <taxon>Eukaryota</taxon>
        <taxon>Metazoa</taxon>
        <taxon>Ecdysozoa</taxon>
        <taxon>Arthropoda</taxon>
        <taxon>Crustacea</taxon>
        <taxon>Multicrustacea</taxon>
        <taxon>Malacostraca</taxon>
        <taxon>Eumalacostraca</taxon>
        <taxon>Eucarida</taxon>
        <taxon>Decapoda</taxon>
        <taxon>Pleocyemata</taxon>
        <taxon>Brachyura</taxon>
        <taxon>Eubrachyura</taxon>
        <taxon>Majoidea</taxon>
        <taxon>Majidae</taxon>
        <taxon>Chionoecetes</taxon>
    </lineage>
</organism>
<protein>
    <submittedName>
        <fullName evidence="3">ATPase family AAA domain-containing protein 5</fullName>
    </submittedName>
</protein>
<feature type="compositionally biased region" description="Low complexity" evidence="1">
    <location>
        <begin position="988"/>
        <end position="997"/>
    </location>
</feature>
<evidence type="ECO:0000313" key="4">
    <source>
        <dbReference type="Proteomes" id="UP000770661"/>
    </source>
</evidence>
<dbReference type="PANTHER" id="PTHR23389:SF21">
    <property type="entry name" value="ATPASE FAMILY AAA DOMAIN-CONTAINING PROTEIN 5"/>
    <property type="match status" value="1"/>
</dbReference>
<feature type="compositionally biased region" description="Polar residues" evidence="1">
    <location>
        <begin position="60"/>
        <end position="78"/>
    </location>
</feature>
<feature type="compositionally biased region" description="Basic and acidic residues" evidence="1">
    <location>
        <begin position="280"/>
        <end position="299"/>
    </location>
</feature>
<feature type="compositionally biased region" description="Basic and acidic residues" evidence="1">
    <location>
        <begin position="130"/>
        <end position="142"/>
    </location>
</feature>
<feature type="compositionally biased region" description="Polar residues" evidence="1">
    <location>
        <begin position="185"/>
        <end position="195"/>
    </location>
</feature>
<feature type="region of interest" description="Disordered" evidence="1">
    <location>
        <begin position="275"/>
        <end position="400"/>
    </location>
</feature>
<feature type="compositionally biased region" description="Polar residues" evidence="1">
    <location>
        <begin position="153"/>
        <end position="163"/>
    </location>
</feature>
<reference evidence="3" key="1">
    <citation type="submission" date="2020-07" db="EMBL/GenBank/DDBJ databases">
        <title>The High-quality genome of the commercially important snow crab, Chionoecetes opilio.</title>
        <authorList>
            <person name="Jeong J.-H."/>
            <person name="Ryu S."/>
        </authorList>
    </citation>
    <scope>NUCLEOTIDE SEQUENCE</scope>
    <source>
        <strain evidence="3">MADBK_172401_WGS</strain>
        <tissue evidence="3">Digestive gland</tissue>
    </source>
</reference>
<comment type="caution">
    <text evidence="3">The sequence shown here is derived from an EMBL/GenBank/DDBJ whole genome shotgun (WGS) entry which is preliminary data.</text>
</comment>
<evidence type="ECO:0000256" key="1">
    <source>
        <dbReference type="SAM" id="MobiDB-lite"/>
    </source>
</evidence>
<feature type="compositionally biased region" description="Basic residues" evidence="1">
    <location>
        <begin position="671"/>
        <end position="681"/>
    </location>
</feature>
<feature type="compositionally biased region" description="Basic and acidic residues" evidence="1">
    <location>
        <begin position="93"/>
        <end position="102"/>
    </location>
</feature>
<feature type="compositionally biased region" description="Low complexity" evidence="1">
    <location>
        <begin position="528"/>
        <end position="540"/>
    </location>
</feature>
<name>A0A8J4Y954_CHIOP</name>
<dbReference type="InterPro" id="IPR027417">
    <property type="entry name" value="P-loop_NTPase"/>
</dbReference>
<proteinExistence type="predicted"/>
<dbReference type="GO" id="GO:0005634">
    <property type="term" value="C:nucleus"/>
    <property type="evidence" value="ECO:0007669"/>
    <property type="project" value="TreeGrafter"/>
</dbReference>
<dbReference type="GO" id="GO:0003677">
    <property type="term" value="F:DNA binding"/>
    <property type="evidence" value="ECO:0007669"/>
    <property type="project" value="TreeGrafter"/>
</dbReference>
<feature type="region of interest" description="Disordered" evidence="1">
    <location>
        <begin position="59"/>
        <end position="212"/>
    </location>
</feature>
<feature type="compositionally biased region" description="Basic and acidic residues" evidence="1">
    <location>
        <begin position="337"/>
        <end position="358"/>
    </location>
</feature>
<feature type="domain" description="ATPase AAA-type core" evidence="2">
    <location>
        <begin position="1047"/>
        <end position="1098"/>
    </location>
</feature>
<dbReference type="PANTHER" id="PTHR23389">
    <property type="entry name" value="CHROMOSOME TRANSMISSION FIDELITY FACTOR 18"/>
    <property type="match status" value="1"/>
</dbReference>
<dbReference type="GO" id="GO:0061860">
    <property type="term" value="F:DNA clamp unloader activity"/>
    <property type="evidence" value="ECO:0007669"/>
    <property type="project" value="TreeGrafter"/>
</dbReference>
<accession>A0A8J4Y954</accession>
<dbReference type="EMBL" id="JACEEZ010008872">
    <property type="protein sequence ID" value="KAG0722952.1"/>
    <property type="molecule type" value="Genomic_DNA"/>
</dbReference>
<feature type="compositionally biased region" description="Polar residues" evidence="1">
    <location>
        <begin position="362"/>
        <end position="380"/>
    </location>
</feature>
<evidence type="ECO:0000259" key="2">
    <source>
        <dbReference type="Pfam" id="PF00004"/>
    </source>
</evidence>
<dbReference type="Proteomes" id="UP000770661">
    <property type="component" value="Unassembled WGS sequence"/>
</dbReference>
<feature type="compositionally biased region" description="Basic residues" evidence="1">
    <location>
        <begin position="389"/>
        <end position="398"/>
    </location>
</feature>
<dbReference type="Pfam" id="PF00004">
    <property type="entry name" value="AAA"/>
    <property type="match status" value="1"/>
</dbReference>
<feature type="compositionally biased region" description="Basic and acidic residues" evidence="1">
    <location>
        <begin position="745"/>
        <end position="754"/>
    </location>
</feature>
<feature type="region of interest" description="Disordered" evidence="1">
    <location>
        <begin position="945"/>
        <end position="997"/>
    </location>
</feature>
<evidence type="ECO:0000313" key="3">
    <source>
        <dbReference type="EMBL" id="KAG0722952.1"/>
    </source>
</evidence>
<dbReference type="SUPFAM" id="SSF52540">
    <property type="entry name" value="P-loop containing nucleoside triphosphate hydrolases"/>
    <property type="match status" value="1"/>
</dbReference>
<feature type="compositionally biased region" description="Basic residues" evidence="1">
    <location>
        <begin position="956"/>
        <end position="980"/>
    </location>
</feature>